<reference evidence="1" key="1">
    <citation type="submission" date="2022-10" db="EMBL/GenBank/DDBJ databases">
        <title>The complete genomes of actinobacterial strains from the NBC collection.</title>
        <authorList>
            <person name="Joergensen T.S."/>
            <person name="Alvarez Arevalo M."/>
            <person name="Sterndorff E.B."/>
            <person name="Faurdal D."/>
            <person name="Vuksanovic O."/>
            <person name="Mourched A.-S."/>
            <person name="Charusanti P."/>
            <person name="Shaw S."/>
            <person name="Blin K."/>
            <person name="Weber T."/>
        </authorList>
    </citation>
    <scope>NUCLEOTIDE SEQUENCE</scope>
    <source>
        <strain evidence="1">NBC_00093</strain>
    </source>
</reference>
<evidence type="ECO:0008006" key="2">
    <source>
        <dbReference type="Google" id="ProtNLM"/>
    </source>
</evidence>
<proteinExistence type="predicted"/>
<organism evidence="1">
    <name type="scientific">Streptomyces sp. NBC_00093</name>
    <dbReference type="NCBI Taxonomy" id="2975649"/>
    <lineage>
        <taxon>Bacteria</taxon>
        <taxon>Bacillati</taxon>
        <taxon>Actinomycetota</taxon>
        <taxon>Actinomycetes</taxon>
        <taxon>Kitasatosporales</taxon>
        <taxon>Streptomycetaceae</taxon>
        <taxon>Streptomyces</taxon>
    </lineage>
</organism>
<evidence type="ECO:0000313" key="1">
    <source>
        <dbReference type="EMBL" id="WTT23878.1"/>
    </source>
</evidence>
<name>A0AAU2AJV3_9ACTN</name>
<protein>
    <recommendedName>
        <fullName evidence="2">Transcriptional regulator</fullName>
    </recommendedName>
</protein>
<sequence length="223" mass="24481">MRRRDVLTLLAVAGAQIALPGAEFSPHGRMAATVTEFGGELNRSLWQVYAFSDSKRAVFPAVRHQLDVLVRSLDDVRGPSERQQVCTLIADIYQLAGEVLFDAREYTAAAHCYALAANAAQTAGDYDLWACAMTRHAYVELYTQRGDSALSTRYWVAAVQAEAYASLGDTDSCMRALDEAERVQTLSGQVHNGGWLRFDGSRLAEERGACYLQSDAPTSPKRP</sequence>
<dbReference type="AlphaFoldDB" id="A0AAU2AJV3"/>
<dbReference type="EMBL" id="CP108222">
    <property type="protein sequence ID" value="WTT23878.1"/>
    <property type="molecule type" value="Genomic_DNA"/>
</dbReference>
<accession>A0AAU2AJV3</accession>
<gene>
    <name evidence="1" type="ORF">OHA22_28035</name>
</gene>